<protein>
    <submittedName>
        <fullName evidence="2">Uncharacterized protein</fullName>
    </submittedName>
</protein>
<evidence type="ECO:0000256" key="1">
    <source>
        <dbReference type="SAM" id="MobiDB-lite"/>
    </source>
</evidence>
<dbReference type="AlphaFoldDB" id="A0A8J7Z9X9"/>
<keyword evidence="3" id="KW-1185">Reference proteome</keyword>
<comment type="caution">
    <text evidence="2">The sequence shown here is derived from an EMBL/GenBank/DDBJ whole genome shotgun (WGS) entry which is preliminary data.</text>
</comment>
<feature type="region of interest" description="Disordered" evidence="1">
    <location>
        <begin position="27"/>
        <end position="50"/>
    </location>
</feature>
<proteinExistence type="predicted"/>
<dbReference type="RefSeq" id="WP_162423632.1">
    <property type="nucleotide sequence ID" value="NZ_WVIE01000013.1"/>
</dbReference>
<gene>
    <name evidence="2" type="ORF">GS601_12535</name>
</gene>
<reference evidence="2" key="1">
    <citation type="submission" date="2019-12" db="EMBL/GenBank/DDBJ databases">
        <title>High-Quality draft genome sequences of three cyanobacteria isolated from the limestone walls of the Old Cathedral of Coimbra.</title>
        <authorList>
            <person name="Tiago I."/>
            <person name="Soares F."/>
            <person name="Portugal A."/>
        </authorList>
    </citation>
    <scope>NUCLEOTIDE SEQUENCE</scope>
    <source>
        <strain evidence="2">A</strain>
    </source>
</reference>
<evidence type="ECO:0000313" key="2">
    <source>
        <dbReference type="EMBL" id="NDJ18105.1"/>
    </source>
</evidence>
<accession>A0A8J7Z9X9</accession>
<name>A0A8J7Z9X9_9CYAN</name>
<dbReference type="EMBL" id="WVIE01000013">
    <property type="protein sequence ID" value="NDJ18105.1"/>
    <property type="molecule type" value="Genomic_DNA"/>
</dbReference>
<organism evidence="2 3">
    <name type="scientific">Myxacorys almedinensis A</name>
    <dbReference type="NCBI Taxonomy" id="2690445"/>
    <lineage>
        <taxon>Bacteria</taxon>
        <taxon>Bacillati</taxon>
        <taxon>Cyanobacteriota</taxon>
        <taxon>Cyanophyceae</taxon>
        <taxon>Leptolyngbyales</taxon>
        <taxon>Leptolyngbyaceae</taxon>
        <taxon>Myxacorys</taxon>
        <taxon>Myxacorys almedinensis</taxon>
    </lineage>
</organism>
<sequence>MSVDMTPSDNLNDEIVYVLLNKIKHSGEHSNEEQSDVSFSAEDFDGKQVSRDELSTQLNHLIQSNYIMGEIESGSTQDQSAHSPLMTVKNAQITTDGRAMLKAKYYKVDQT</sequence>
<evidence type="ECO:0000313" key="3">
    <source>
        <dbReference type="Proteomes" id="UP000646053"/>
    </source>
</evidence>
<dbReference type="Proteomes" id="UP000646053">
    <property type="component" value="Unassembled WGS sequence"/>
</dbReference>